<dbReference type="RefSeq" id="WP_002760947.1">
    <property type="nucleotide sequence ID" value="NZ_AKWM02000012.1"/>
</dbReference>
<gene>
    <name evidence="1" type="ORF">LEP1GSC125_1596</name>
</gene>
<dbReference type="EMBL" id="AKWM02000012">
    <property type="protein sequence ID" value="EKS01676.1"/>
    <property type="molecule type" value="Genomic_DNA"/>
</dbReference>
<protein>
    <submittedName>
        <fullName evidence="1">Uncharacterized protein</fullName>
    </submittedName>
</protein>
<dbReference type="Proteomes" id="UP000001343">
    <property type="component" value="Unassembled WGS sequence"/>
</dbReference>
<evidence type="ECO:0000313" key="2">
    <source>
        <dbReference type="Proteomes" id="UP000001343"/>
    </source>
</evidence>
<evidence type="ECO:0000313" key="1">
    <source>
        <dbReference type="EMBL" id="EKS01676.1"/>
    </source>
</evidence>
<accession>A0AA87MSH1</accession>
<name>A0AA87MSH1_9LEPT</name>
<sequence length="189" mass="22640">MIYESNQFNQYWNILKKVFFLEKNFPQDVFKTSFPHYGFIEFDESMTSRFWDEIRTWSSEKTKEIIMAVIDPDPVEYYYRVFQRYNMIVLPKEAEYSQYYAAIFEEPPNSPADSIFTNSSVIGWIPDSLEWAIWGDRGYEFCVIGSNSKIQAQHTDLDIMEMEDALSIIKAYHRRLDSSFFETFRKNYS</sequence>
<proteinExistence type="predicted"/>
<comment type="caution">
    <text evidence="1">The sequence shown here is derived from an EMBL/GenBank/DDBJ whole genome shotgun (WGS) entry which is preliminary data.</text>
</comment>
<reference evidence="1 2" key="1">
    <citation type="journal article" date="2014" name="Int. J. Syst. Evol. Microbiol.">
        <title>Leptospira mayottensis sp. nov., a pathogenic species of the genus Leptospira isolated from humans.</title>
        <authorList>
            <person name="Bourhy P."/>
            <person name="Collet L."/>
            <person name="Brisse S."/>
            <person name="Picardeau M."/>
        </authorList>
    </citation>
    <scope>NUCLEOTIDE SEQUENCE [LARGE SCALE GENOMIC DNA]</scope>
    <source>
        <strain evidence="1 2">200901122</strain>
    </source>
</reference>
<dbReference type="AlphaFoldDB" id="A0AA87MSH1"/>
<organism evidence="1 2">
    <name type="scientific">Leptospira mayottensis 200901122</name>
    <dbReference type="NCBI Taxonomy" id="1193010"/>
    <lineage>
        <taxon>Bacteria</taxon>
        <taxon>Pseudomonadati</taxon>
        <taxon>Spirochaetota</taxon>
        <taxon>Spirochaetia</taxon>
        <taxon>Leptospirales</taxon>
        <taxon>Leptospiraceae</taxon>
        <taxon>Leptospira</taxon>
    </lineage>
</organism>